<keyword evidence="1" id="KW-0812">Transmembrane</keyword>
<keyword evidence="1" id="KW-0472">Membrane</keyword>
<dbReference type="AlphaFoldDB" id="A0AAC9Z469"/>
<organism evidence="2 3">
    <name type="scientific">Capnocytophaga canimorsus</name>
    <dbReference type="NCBI Taxonomy" id="28188"/>
    <lineage>
        <taxon>Bacteria</taxon>
        <taxon>Pseudomonadati</taxon>
        <taxon>Bacteroidota</taxon>
        <taxon>Flavobacteriia</taxon>
        <taxon>Flavobacteriales</taxon>
        <taxon>Flavobacteriaceae</taxon>
        <taxon>Capnocytophaga</taxon>
    </lineage>
</organism>
<dbReference type="Proteomes" id="UP000243753">
    <property type="component" value="Chromosome"/>
</dbReference>
<gene>
    <name evidence="2" type="ORF">CGC54_06675</name>
</gene>
<feature type="transmembrane region" description="Helical" evidence="1">
    <location>
        <begin position="77"/>
        <end position="95"/>
    </location>
</feature>
<dbReference type="EMBL" id="CP022389">
    <property type="protein sequence ID" value="ATA94035.1"/>
    <property type="molecule type" value="Genomic_DNA"/>
</dbReference>
<feature type="transmembrane region" description="Helical" evidence="1">
    <location>
        <begin position="101"/>
        <end position="127"/>
    </location>
</feature>
<sequence length="130" mass="14857">MKPIQNITQQEFVDFCIDKKLNGISYRSFHNIFENYQIEEQTRKIVLEKLSEIDKLQKQEQLQAKKSAYKRLGIKKILIGVAILLFGAFLLLRSMEAGVVFIFNLLVILAGASFIFSGVLNIVTGVVKKY</sequence>
<reference evidence="3" key="1">
    <citation type="submission" date="2017-06" db="EMBL/GenBank/DDBJ databases">
        <title>Capnocytophaga spp. assemblies.</title>
        <authorList>
            <person name="Gulvik C.A."/>
        </authorList>
    </citation>
    <scope>NUCLEOTIDE SEQUENCE [LARGE SCALE GENOMIC DNA]</scope>
    <source>
        <strain evidence="3">H3936</strain>
    </source>
</reference>
<protein>
    <submittedName>
        <fullName evidence="2">Uncharacterized protein</fullName>
    </submittedName>
</protein>
<dbReference type="RefSeq" id="WP_095919244.1">
    <property type="nucleotide sequence ID" value="NZ_CP022389.1"/>
</dbReference>
<accession>A0AAC9Z469</accession>
<keyword evidence="1" id="KW-1133">Transmembrane helix</keyword>
<proteinExistence type="predicted"/>
<evidence type="ECO:0000256" key="1">
    <source>
        <dbReference type="SAM" id="Phobius"/>
    </source>
</evidence>
<name>A0AAC9Z469_9FLAO</name>
<evidence type="ECO:0000313" key="3">
    <source>
        <dbReference type="Proteomes" id="UP000243753"/>
    </source>
</evidence>
<evidence type="ECO:0000313" key="2">
    <source>
        <dbReference type="EMBL" id="ATA94035.1"/>
    </source>
</evidence>